<gene>
    <name evidence="1" type="ORF">VZT92_007615</name>
</gene>
<dbReference type="EMBL" id="JBCEZU010000056">
    <property type="protein sequence ID" value="KAK9535220.1"/>
    <property type="molecule type" value="Genomic_DNA"/>
</dbReference>
<organism evidence="1 2">
    <name type="scientific">Zoarces viviparus</name>
    <name type="common">Viviparous eelpout</name>
    <name type="synonym">Blennius viviparus</name>
    <dbReference type="NCBI Taxonomy" id="48416"/>
    <lineage>
        <taxon>Eukaryota</taxon>
        <taxon>Metazoa</taxon>
        <taxon>Chordata</taxon>
        <taxon>Craniata</taxon>
        <taxon>Vertebrata</taxon>
        <taxon>Euteleostomi</taxon>
        <taxon>Actinopterygii</taxon>
        <taxon>Neopterygii</taxon>
        <taxon>Teleostei</taxon>
        <taxon>Neoteleostei</taxon>
        <taxon>Acanthomorphata</taxon>
        <taxon>Eupercaria</taxon>
        <taxon>Perciformes</taxon>
        <taxon>Cottioidei</taxon>
        <taxon>Zoarcales</taxon>
        <taxon>Zoarcidae</taxon>
        <taxon>Zoarcinae</taxon>
        <taxon>Zoarces</taxon>
    </lineage>
</organism>
<keyword evidence="2" id="KW-1185">Reference proteome</keyword>
<evidence type="ECO:0000313" key="2">
    <source>
        <dbReference type="Proteomes" id="UP001488805"/>
    </source>
</evidence>
<evidence type="ECO:0000313" key="1">
    <source>
        <dbReference type="EMBL" id="KAK9535220.1"/>
    </source>
</evidence>
<name>A0AAW1FK57_ZOAVI</name>
<protein>
    <submittedName>
        <fullName evidence="1">Uncharacterized protein</fullName>
    </submittedName>
</protein>
<dbReference type="AlphaFoldDB" id="A0AAW1FK57"/>
<dbReference type="Proteomes" id="UP001488805">
    <property type="component" value="Unassembled WGS sequence"/>
</dbReference>
<proteinExistence type="predicted"/>
<sequence length="73" mass="8235">MKQMMPAVEKPVKETCCWKMRNDGSDRETTWNHRVCCSPALLCILLSPNVSGECLIASLIRSTAERQALLIQQ</sequence>
<reference evidence="1 2" key="1">
    <citation type="journal article" date="2024" name="Genome Biol. Evol.">
        <title>Chromosome-level genome assembly of the viviparous eelpout Zoarces viviparus.</title>
        <authorList>
            <person name="Fuhrmann N."/>
            <person name="Brasseur M.V."/>
            <person name="Bakowski C.E."/>
            <person name="Podsiadlowski L."/>
            <person name="Prost S."/>
            <person name="Krehenwinkel H."/>
            <person name="Mayer C."/>
        </authorList>
    </citation>
    <scope>NUCLEOTIDE SEQUENCE [LARGE SCALE GENOMIC DNA]</scope>
    <source>
        <strain evidence="1">NO-MEL_2022_Ind0_liver</strain>
    </source>
</reference>
<comment type="caution">
    <text evidence="1">The sequence shown here is derived from an EMBL/GenBank/DDBJ whole genome shotgun (WGS) entry which is preliminary data.</text>
</comment>
<accession>A0AAW1FK57</accession>